<keyword evidence="3" id="KW-0808">Transferase</keyword>
<dbReference type="Gene3D" id="3.40.50.150">
    <property type="entry name" value="Vaccinia Virus protein VP39"/>
    <property type="match status" value="1"/>
</dbReference>
<evidence type="ECO:0000313" key="8">
    <source>
        <dbReference type="Proteomes" id="UP000256488"/>
    </source>
</evidence>
<sequence>MRGGESVNYLESLAKLGVGGAHPGGLKLTKEIVAQQSIDHTTKLLDIGCGTGQTAAFIANQYACSVTAMDIHPIMVEKAKQRFLDGEVPISVVQGNIEQMCWSEQFDIVLSESVLAFTNISKSLTSIRNVLKCNGCFLAVEIMVDESVGESDKHAIASFYGFRHLLTETEWREKLSQSSFKQINIEQPSLNPLPITIDEAQDFHFSNSEIDEALDILHQHQALTKRYKEKLPYAVFRCTK</sequence>
<dbReference type="InterPro" id="IPR041698">
    <property type="entry name" value="Methyltransf_25"/>
</dbReference>
<keyword evidence="2" id="KW-0489">Methyltransferase</keyword>
<evidence type="ECO:0000256" key="4">
    <source>
        <dbReference type="ARBA" id="ARBA00025707"/>
    </source>
</evidence>
<dbReference type="Proteomes" id="UP000256488">
    <property type="component" value="Unassembled WGS sequence"/>
</dbReference>
<organism evidence="7 8">
    <name type="scientific">Virgibacillus dokdonensis</name>
    <dbReference type="NCBI Taxonomy" id="302167"/>
    <lineage>
        <taxon>Bacteria</taxon>
        <taxon>Bacillati</taxon>
        <taxon>Bacillota</taxon>
        <taxon>Bacilli</taxon>
        <taxon>Bacillales</taxon>
        <taxon>Bacillaceae</taxon>
        <taxon>Virgibacillus</taxon>
    </lineage>
</organism>
<comment type="catalytic activity">
    <reaction evidence="5">
        <text>phosphoethanolamine + S-adenosyl-L-methionine = N-methylethanolamine phosphate + S-adenosyl-L-homocysteine + H(+)</text>
        <dbReference type="Rhea" id="RHEA:20365"/>
        <dbReference type="ChEBI" id="CHEBI:15378"/>
        <dbReference type="ChEBI" id="CHEBI:57781"/>
        <dbReference type="ChEBI" id="CHEBI:57856"/>
        <dbReference type="ChEBI" id="CHEBI:58190"/>
        <dbReference type="ChEBI" id="CHEBI:59789"/>
        <dbReference type="EC" id="2.1.1.103"/>
    </reaction>
    <physiologicalReaction direction="left-to-right" evidence="5">
        <dbReference type="Rhea" id="RHEA:20366"/>
    </physiologicalReaction>
</comment>
<dbReference type="CDD" id="cd02440">
    <property type="entry name" value="AdoMet_MTases"/>
    <property type="match status" value="1"/>
</dbReference>
<dbReference type="PANTHER" id="PTHR44307:SF2">
    <property type="entry name" value="PHOSPHOETHANOLAMINE METHYLTRANSFERASE ISOFORM X1"/>
    <property type="match status" value="1"/>
</dbReference>
<comment type="pathway">
    <text evidence="4">Phospholipid metabolism.</text>
</comment>
<evidence type="ECO:0000256" key="5">
    <source>
        <dbReference type="ARBA" id="ARBA00047622"/>
    </source>
</evidence>
<dbReference type="GO" id="GO:0032259">
    <property type="term" value="P:methylation"/>
    <property type="evidence" value="ECO:0007669"/>
    <property type="project" value="UniProtKB-KW"/>
</dbReference>
<proteinExistence type="predicted"/>
<protein>
    <recommendedName>
        <fullName evidence="6">Methyltransferase domain-containing protein</fullName>
    </recommendedName>
</protein>
<evidence type="ECO:0000256" key="1">
    <source>
        <dbReference type="ARBA" id="ARBA00005189"/>
    </source>
</evidence>
<dbReference type="PANTHER" id="PTHR44307">
    <property type="entry name" value="PHOSPHOETHANOLAMINE METHYLTRANSFERASE"/>
    <property type="match status" value="1"/>
</dbReference>
<dbReference type="GO" id="GO:0000234">
    <property type="term" value="F:phosphoethanolamine N-methyltransferase activity"/>
    <property type="evidence" value="ECO:0007669"/>
    <property type="project" value="UniProtKB-EC"/>
</dbReference>
<feature type="domain" description="Methyltransferase" evidence="6">
    <location>
        <begin position="45"/>
        <end position="135"/>
    </location>
</feature>
<name>A0A3E0WSS8_9BACI</name>
<reference evidence="7 8" key="1">
    <citation type="submission" date="2017-05" db="EMBL/GenBank/DDBJ databases">
        <title>Virgibacillus sp. AK90 isolated from a saltern of Kakinada, India.</title>
        <authorList>
            <person name="Gupta V."/>
            <person name="Sidhu C."/>
            <person name="Korpole S."/>
            <person name="Pinnaka A.K."/>
        </authorList>
    </citation>
    <scope>NUCLEOTIDE SEQUENCE [LARGE SCALE GENOMIC DNA]</scope>
    <source>
        <strain evidence="7 8">AK90</strain>
    </source>
</reference>
<comment type="pathway">
    <text evidence="1">Lipid metabolism.</text>
</comment>
<evidence type="ECO:0000313" key="7">
    <source>
        <dbReference type="EMBL" id="RFA35449.1"/>
    </source>
</evidence>
<evidence type="ECO:0000256" key="2">
    <source>
        <dbReference type="ARBA" id="ARBA00022603"/>
    </source>
</evidence>
<dbReference type="Pfam" id="PF13649">
    <property type="entry name" value="Methyltransf_25"/>
    <property type="match status" value="1"/>
</dbReference>
<dbReference type="EMBL" id="NFZX01000013">
    <property type="protein sequence ID" value="RFA35449.1"/>
    <property type="molecule type" value="Genomic_DNA"/>
</dbReference>
<dbReference type="InterPro" id="IPR029063">
    <property type="entry name" value="SAM-dependent_MTases_sf"/>
</dbReference>
<accession>A0A3E0WSS8</accession>
<comment type="caution">
    <text evidence="7">The sequence shown here is derived from an EMBL/GenBank/DDBJ whole genome shotgun (WGS) entry which is preliminary data.</text>
</comment>
<evidence type="ECO:0000256" key="3">
    <source>
        <dbReference type="ARBA" id="ARBA00022679"/>
    </source>
</evidence>
<dbReference type="AlphaFoldDB" id="A0A3E0WSS8"/>
<gene>
    <name evidence="7" type="ORF">CAI16_08090</name>
</gene>
<evidence type="ECO:0000259" key="6">
    <source>
        <dbReference type="Pfam" id="PF13649"/>
    </source>
</evidence>
<dbReference type="SUPFAM" id="SSF53335">
    <property type="entry name" value="S-adenosyl-L-methionine-dependent methyltransferases"/>
    <property type="match status" value="1"/>
</dbReference>